<protein>
    <submittedName>
        <fullName evidence="1">Uncharacterized protein</fullName>
    </submittedName>
</protein>
<proteinExistence type="predicted"/>
<gene>
    <name evidence="1" type="ORF">EV656_101516</name>
</gene>
<sequence length="170" mass="18886">MSPDDFTPTPELLAAEALGAAKDAAPVLQSAMGLLSHRDRLLLRDCTRACANGQLFSERARADLAVLLERLDEEVEAETDWRYITVQAGAIGEEPLYDGVLRAVRTDRGMRLEACHQALARVAHAVFRLQALLEAEQCVEVLRNSIADRNRRAGDKAAARTLSKLEHRRW</sequence>
<accession>A0A4R2NZJ7</accession>
<evidence type="ECO:0000313" key="2">
    <source>
        <dbReference type="Proteomes" id="UP000295733"/>
    </source>
</evidence>
<comment type="caution">
    <text evidence="1">The sequence shown here is derived from an EMBL/GenBank/DDBJ whole genome shotgun (WGS) entry which is preliminary data.</text>
</comment>
<dbReference type="RefSeq" id="WP_132599120.1">
    <property type="nucleotide sequence ID" value="NZ_NRRP01000004.1"/>
</dbReference>
<reference evidence="1 2" key="1">
    <citation type="submission" date="2019-03" db="EMBL/GenBank/DDBJ databases">
        <title>Genomic Encyclopedia of Type Strains, Phase IV (KMG-IV): sequencing the most valuable type-strain genomes for metagenomic binning, comparative biology and taxonomic classification.</title>
        <authorList>
            <person name="Goeker M."/>
        </authorList>
    </citation>
    <scope>NUCLEOTIDE SEQUENCE [LARGE SCALE GENOMIC DNA]</scope>
    <source>
        <strain evidence="1 2">DSM 2781</strain>
    </source>
</reference>
<dbReference type="Proteomes" id="UP000295733">
    <property type="component" value="Unassembled WGS sequence"/>
</dbReference>
<evidence type="ECO:0000313" key="1">
    <source>
        <dbReference type="EMBL" id="TCP27607.1"/>
    </source>
</evidence>
<dbReference type="EMBL" id="SLXL01000001">
    <property type="protein sequence ID" value="TCP27607.1"/>
    <property type="molecule type" value="Genomic_DNA"/>
</dbReference>
<name>A0A4R2NZJ7_RHOAD</name>
<dbReference type="OrthoDB" id="9824893at2"/>
<dbReference type="AlphaFoldDB" id="A0A4R2NZJ7"/>
<organism evidence="1 2">
    <name type="scientific">Rhodovulum adriaticum</name>
    <name type="common">Rhodopseudomonas adriatica</name>
    <dbReference type="NCBI Taxonomy" id="35804"/>
    <lineage>
        <taxon>Bacteria</taxon>
        <taxon>Pseudomonadati</taxon>
        <taxon>Pseudomonadota</taxon>
        <taxon>Alphaproteobacteria</taxon>
        <taxon>Rhodobacterales</taxon>
        <taxon>Paracoccaceae</taxon>
        <taxon>Rhodovulum</taxon>
    </lineage>
</organism>
<keyword evidence="2" id="KW-1185">Reference proteome</keyword>